<dbReference type="Pfam" id="PF00171">
    <property type="entry name" value="Aldedh"/>
    <property type="match status" value="1"/>
</dbReference>
<dbReference type="RefSeq" id="WP_012609111.1">
    <property type="nucleotide sequence ID" value="NC_011766.1"/>
</dbReference>
<evidence type="ECO:0000313" key="4">
    <source>
        <dbReference type="EMBL" id="ACL11770.1"/>
    </source>
</evidence>
<dbReference type="PANTHER" id="PTHR42991:SF1">
    <property type="entry name" value="ALDEHYDE DEHYDROGENASE"/>
    <property type="match status" value="1"/>
</dbReference>
<dbReference type="InterPro" id="IPR016163">
    <property type="entry name" value="Ald_DH_C"/>
</dbReference>
<evidence type="ECO:0000256" key="1">
    <source>
        <dbReference type="ARBA" id="ARBA00009986"/>
    </source>
</evidence>
<dbReference type="eggNOG" id="arCOG01252">
    <property type="taxonomic scope" value="Archaea"/>
</dbReference>
<dbReference type="InterPro" id="IPR015590">
    <property type="entry name" value="Aldehyde_DH_dom"/>
</dbReference>
<protein>
    <submittedName>
        <fullName evidence="4">NADP-dependent glyceraldehyde-3-phosphate dehydrogenase</fullName>
    </submittedName>
</protein>
<dbReference type="PANTHER" id="PTHR42991">
    <property type="entry name" value="ALDEHYDE DEHYDROGENASE"/>
    <property type="match status" value="1"/>
</dbReference>
<name>B8D6N9_DESA1</name>
<dbReference type="InterPro" id="IPR053489">
    <property type="entry name" value="NAD(P)-GAP_dehydrogenase"/>
</dbReference>
<accession>B8D6N9</accession>
<proteinExistence type="inferred from homology"/>
<dbReference type="Proteomes" id="UP000006903">
    <property type="component" value="Chromosome"/>
</dbReference>
<sequence length="506" mass="56753">MLELKSSLFEKIVKREDNTLHFKTYLAGEWVETEEYFDVYTPIDNSLIAKVAKASWNTMDPVLELIYSRGRWRVRDTPGWKRLKILEKLAILLEEHRSDIVNTLIINSGKTRKQAEGEVNASIERVRAASLDVRKIFGEYMPGDWDETTTETEAVVRREPYGVVLAVVPFNYPLFDTVSKIVYSFASGNAIIIKPPSADPIPVLLLGRLLEEAGFPREGLAIATIPGRESSRLVSDRRISVISFTGSSETGKKILETAGIKQFIMELGGGDPAIVLPDADLDDTAVKIATGIYSYAGQRCDAIRLILVHEKIYDKLKDRIVGELSKIRVGDPRREDVDMGPLIDGATVKLLMEAIEDAVKKGGRVLYGGRSLGGNYVEPTLIEFPDKERIKEIKLYHEEVFAPVAIITSYRDLNEAVDLANGRRYGLDAAIFGHDIESIRKLIRLLEFGAIYVNDMPRHGIGYYPYGGRKDSGIGREGIGYSIEYVTAYKTIIYNYRGKGVWKYTL</sequence>
<feature type="domain" description="Aldehyde dehydrogenase" evidence="3">
    <location>
        <begin position="30"/>
        <end position="492"/>
    </location>
</feature>
<organism evidence="4 5">
    <name type="scientific">Desulfurococcus amylolyticus (strain DSM 18924 / JCM 16383 / VKM B-2413 / 1221n)</name>
    <name type="common">Desulfurococcus kamchatkensis</name>
    <dbReference type="NCBI Taxonomy" id="490899"/>
    <lineage>
        <taxon>Archaea</taxon>
        <taxon>Thermoproteota</taxon>
        <taxon>Thermoprotei</taxon>
        <taxon>Desulfurococcales</taxon>
        <taxon>Desulfurococcaceae</taxon>
        <taxon>Desulfurococcus</taxon>
    </lineage>
</organism>
<reference evidence="4 5" key="1">
    <citation type="journal article" date="2009" name="J. Bacteriol.">
        <title>Complete genome sequence of the anaerobic, protein-degrading hyperthermophilic crenarchaeon Desulfurococcus kamchatkensis.</title>
        <authorList>
            <person name="Ravin N.V."/>
            <person name="Mardanov A.V."/>
            <person name="Beletsky A.V."/>
            <person name="Kublanov I.V."/>
            <person name="Kolganova T.V."/>
            <person name="Lebedinsky A.V."/>
            <person name="Chernyh N.A."/>
            <person name="Bonch-Osmolovskaya E.A."/>
            <person name="Skryabin K.G."/>
        </authorList>
    </citation>
    <scope>NUCLEOTIDE SEQUENCE [LARGE SCALE GENOMIC DNA]</scope>
    <source>
        <strain evidence="5">DSM 18924 / JCM 16383 / VKM B-2413 / 1221n</strain>
    </source>
</reference>
<dbReference type="Gene3D" id="3.40.605.10">
    <property type="entry name" value="Aldehyde Dehydrogenase, Chain A, domain 1"/>
    <property type="match status" value="1"/>
</dbReference>
<evidence type="ECO:0000259" key="3">
    <source>
        <dbReference type="Pfam" id="PF00171"/>
    </source>
</evidence>
<evidence type="ECO:0000313" key="5">
    <source>
        <dbReference type="Proteomes" id="UP000006903"/>
    </source>
</evidence>
<dbReference type="EMBL" id="CP001140">
    <property type="protein sequence ID" value="ACL11770.1"/>
    <property type="molecule type" value="Genomic_DNA"/>
</dbReference>
<dbReference type="GeneID" id="7171474"/>
<dbReference type="InterPro" id="IPR016162">
    <property type="entry name" value="Ald_DH_N"/>
</dbReference>
<dbReference type="Gene3D" id="3.40.309.10">
    <property type="entry name" value="Aldehyde Dehydrogenase, Chain A, domain 2"/>
    <property type="match status" value="1"/>
</dbReference>
<dbReference type="STRING" id="490899.DKAM_1444"/>
<comment type="similarity">
    <text evidence="1">Belongs to the aldehyde dehydrogenase family.</text>
</comment>
<dbReference type="HOGENOM" id="CLU_005391_1_0_2"/>
<dbReference type="KEGG" id="dka:DKAM_1444"/>
<evidence type="ECO:0000256" key="2">
    <source>
        <dbReference type="ARBA" id="ARBA00023002"/>
    </source>
</evidence>
<dbReference type="InterPro" id="IPR051020">
    <property type="entry name" value="ALDH-related_metabolic_enz"/>
</dbReference>
<dbReference type="AlphaFoldDB" id="B8D6N9"/>
<keyword evidence="2" id="KW-0560">Oxidoreductase</keyword>
<dbReference type="InterPro" id="IPR016161">
    <property type="entry name" value="Ald_DH/histidinol_DH"/>
</dbReference>
<gene>
    <name evidence="4" type="ordered locus">DKAM_1444</name>
</gene>
<dbReference type="NCBIfam" id="NF040869">
    <property type="entry name" value="G3PDH_Arch"/>
    <property type="match status" value="1"/>
</dbReference>
<dbReference type="GO" id="GO:0008911">
    <property type="term" value="F:lactaldehyde dehydrogenase (NAD+) activity"/>
    <property type="evidence" value="ECO:0007669"/>
    <property type="project" value="TreeGrafter"/>
</dbReference>
<dbReference type="SUPFAM" id="SSF53720">
    <property type="entry name" value="ALDH-like"/>
    <property type="match status" value="1"/>
</dbReference>